<dbReference type="AlphaFoldDB" id="A0AAW1RGD6"/>
<dbReference type="CDD" id="cd19093">
    <property type="entry name" value="AKR_AtPLR-like"/>
    <property type="match status" value="1"/>
</dbReference>
<keyword evidence="1" id="KW-0560">Oxidoreductase</keyword>
<accession>A0AAW1RGD6</accession>
<comment type="caution">
    <text evidence="4">The sequence shown here is derived from an EMBL/GenBank/DDBJ whole genome shotgun (WGS) entry which is preliminary data.</text>
</comment>
<dbReference type="SUPFAM" id="SSF51430">
    <property type="entry name" value="NAD(P)-linked oxidoreductase"/>
    <property type="match status" value="1"/>
</dbReference>
<dbReference type="InterPro" id="IPR020471">
    <property type="entry name" value="AKR"/>
</dbReference>
<evidence type="ECO:0000256" key="1">
    <source>
        <dbReference type="ARBA" id="ARBA00023002"/>
    </source>
</evidence>
<feature type="domain" description="NADP-dependent oxidoreductase" evidence="3">
    <location>
        <begin position="70"/>
        <end position="371"/>
    </location>
</feature>
<dbReference type="GO" id="GO:0016491">
    <property type="term" value="F:oxidoreductase activity"/>
    <property type="evidence" value="ECO:0007669"/>
    <property type="project" value="UniProtKB-KW"/>
</dbReference>
<name>A0AAW1RGD6_9CHLO</name>
<evidence type="ECO:0000259" key="3">
    <source>
        <dbReference type="Pfam" id="PF00248"/>
    </source>
</evidence>
<reference evidence="4 5" key="1">
    <citation type="journal article" date="2024" name="Nat. Commun.">
        <title>Phylogenomics reveals the evolutionary origins of lichenization in chlorophyte algae.</title>
        <authorList>
            <person name="Puginier C."/>
            <person name="Libourel C."/>
            <person name="Otte J."/>
            <person name="Skaloud P."/>
            <person name="Haon M."/>
            <person name="Grisel S."/>
            <person name="Petersen M."/>
            <person name="Berrin J.G."/>
            <person name="Delaux P.M."/>
            <person name="Dal Grande F."/>
            <person name="Keller J."/>
        </authorList>
    </citation>
    <scope>NUCLEOTIDE SEQUENCE [LARGE SCALE GENOMIC DNA]</scope>
    <source>
        <strain evidence="4 5">SAG 2523</strain>
    </source>
</reference>
<dbReference type="PROSITE" id="PS00062">
    <property type="entry name" value="ALDOKETO_REDUCTASE_2"/>
    <property type="match status" value="1"/>
</dbReference>
<proteinExistence type="predicted"/>
<gene>
    <name evidence="4" type="ORF">WJX84_009920</name>
</gene>
<feature type="compositionally biased region" description="Basic residues" evidence="2">
    <location>
        <begin position="19"/>
        <end position="28"/>
    </location>
</feature>
<dbReference type="InterPro" id="IPR023210">
    <property type="entry name" value="NADP_OxRdtase_dom"/>
</dbReference>
<dbReference type="InterPro" id="IPR050791">
    <property type="entry name" value="Aldo-Keto_reductase"/>
</dbReference>
<dbReference type="PANTHER" id="PTHR43625:SF5">
    <property type="entry name" value="PYRIDOXAL REDUCTASE, CHLOROPLASTIC"/>
    <property type="match status" value="1"/>
</dbReference>
<feature type="region of interest" description="Disordered" evidence="2">
    <location>
        <begin position="1"/>
        <end position="28"/>
    </location>
</feature>
<protein>
    <recommendedName>
        <fullName evidence="3">NADP-dependent oxidoreductase domain-containing protein</fullName>
    </recommendedName>
</protein>
<keyword evidence="5" id="KW-1185">Reference proteome</keyword>
<dbReference type="EMBL" id="JALJOV010002218">
    <property type="protein sequence ID" value="KAK9832679.1"/>
    <property type="molecule type" value="Genomic_DNA"/>
</dbReference>
<dbReference type="Gene3D" id="3.20.20.100">
    <property type="entry name" value="NADP-dependent oxidoreductase domain"/>
    <property type="match status" value="1"/>
</dbReference>
<feature type="compositionally biased region" description="Polar residues" evidence="2">
    <location>
        <begin position="1"/>
        <end position="17"/>
    </location>
</feature>
<dbReference type="InterPro" id="IPR018170">
    <property type="entry name" value="Aldo/ket_reductase_CS"/>
</dbReference>
<organism evidence="4 5">
    <name type="scientific">Apatococcus fuscideae</name>
    <dbReference type="NCBI Taxonomy" id="2026836"/>
    <lineage>
        <taxon>Eukaryota</taxon>
        <taxon>Viridiplantae</taxon>
        <taxon>Chlorophyta</taxon>
        <taxon>core chlorophytes</taxon>
        <taxon>Trebouxiophyceae</taxon>
        <taxon>Chlorellales</taxon>
        <taxon>Chlorellaceae</taxon>
        <taxon>Apatococcus</taxon>
    </lineage>
</organism>
<sequence length="387" mass="42091">MQQAASSPRCLSSSQPTALHKRGARTKPVRLPSRRVQTAALFDFVKRFQPGSSVKRADSVQLGPLQVGTMGLGTWAWGNQLLWGYEEGMDAELQEVFNLAITNGVNLFDTADSYGTGRLQGRSEELLGQFAREAPGRLPRPVHIATKLAPYPWRLTTGQFVSACRGSLRRTGLEKLSLGQLHWSTANYQPFQERALWDGLAALYDEGLVEAVGVSNYGPKQLQRIYDHLSKRGIPLASCQVQFSLVSRGPAQMATKAACDDLGIKLIAYSPLGLGMLTGKYGQSDGPVEYPSGPRGLLFRQIVPGLKDTLDVMREIGEQRGKTLPQIAINWCICQGTIPIPGAKNVAQMQSNLGALGWQLDSGELAEINAAADKAPRGMLQNIFQTA</sequence>
<dbReference type="Proteomes" id="UP001485043">
    <property type="component" value="Unassembled WGS sequence"/>
</dbReference>
<dbReference type="PRINTS" id="PR00069">
    <property type="entry name" value="ALDKETRDTASE"/>
</dbReference>
<evidence type="ECO:0000256" key="2">
    <source>
        <dbReference type="SAM" id="MobiDB-lite"/>
    </source>
</evidence>
<dbReference type="GO" id="GO:0005737">
    <property type="term" value="C:cytoplasm"/>
    <property type="evidence" value="ECO:0007669"/>
    <property type="project" value="TreeGrafter"/>
</dbReference>
<evidence type="ECO:0000313" key="5">
    <source>
        <dbReference type="Proteomes" id="UP001485043"/>
    </source>
</evidence>
<dbReference type="PANTHER" id="PTHR43625">
    <property type="entry name" value="AFLATOXIN B1 ALDEHYDE REDUCTASE"/>
    <property type="match status" value="1"/>
</dbReference>
<evidence type="ECO:0000313" key="4">
    <source>
        <dbReference type="EMBL" id="KAK9832679.1"/>
    </source>
</evidence>
<dbReference type="Pfam" id="PF00248">
    <property type="entry name" value="Aldo_ket_red"/>
    <property type="match status" value="1"/>
</dbReference>
<dbReference type="InterPro" id="IPR036812">
    <property type="entry name" value="NAD(P)_OxRdtase_dom_sf"/>
</dbReference>